<gene>
    <name evidence="2" type="ORF">ESZ54_09415</name>
</gene>
<keyword evidence="1" id="KW-0472">Membrane</keyword>
<accession>A0A4S3B0T3</accession>
<keyword evidence="1" id="KW-1133">Transmembrane helix</keyword>
<keyword evidence="3" id="KW-1185">Reference proteome</keyword>
<reference evidence="2 3" key="1">
    <citation type="submission" date="2019-01" db="EMBL/GenBank/DDBJ databases">
        <title>Vagococcus silagei sp. nov. isolated from brewer's grain.</title>
        <authorList>
            <person name="Guu J.-R."/>
        </authorList>
    </citation>
    <scope>NUCLEOTIDE SEQUENCE [LARGE SCALE GENOMIC DNA]</scope>
    <source>
        <strain evidence="2 3">2B-2</strain>
    </source>
</reference>
<organism evidence="2 3">
    <name type="scientific">Vagococcus silagei</name>
    <dbReference type="NCBI Taxonomy" id="2508885"/>
    <lineage>
        <taxon>Bacteria</taxon>
        <taxon>Bacillati</taxon>
        <taxon>Bacillota</taxon>
        <taxon>Bacilli</taxon>
        <taxon>Lactobacillales</taxon>
        <taxon>Enterococcaceae</taxon>
        <taxon>Vagococcus</taxon>
    </lineage>
</organism>
<dbReference type="EMBL" id="SDGV01000020">
    <property type="protein sequence ID" value="THB60621.1"/>
    <property type="molecule type" value="Genomic_DNA"/>
</dbReference>
<proteinExistence type="predicted"/>
<feature type="transmembrane region" description="Helical" evidence="1">
    <location>
        <begin position="55"/>
        <end position="72"/>
    </location>
</feature>
<evidence type="ECO:0000313" key="3">
    <source>
        <dbReference type="Proteomes" id="UP000310506"/>
    </source>
</evidence>
<dbReference type="AlphaFoldDB" id="A0A4S3B0T3"/>
<evidence type="ECO:0000256" key="1">
    <source>
        <dbReference type="SAM" id="Phobius"/>
    </source>
</evidence>
<dbReference type="RefSeq" id="WP_136137429.1">
    <property type="nucleotide sequence ID" value="NZ_SDGV01000020.1"/>
</dbReference>
<dbReference type="Proteomes" id="UP000310506">
    <property type="component" value="Unassembled WGS sequence"/>
</dbReference>
<keyword evidence="1" id="KW-0812">Transmembrane</keyword>
<name>A0A4S3B0T3_9ENTE</name>
<comment type="caution">
    <text evidence="2">The sequence shown here is derived from an EMBL/GenBank/DDBJ whole genome shotgun (WGS) entry which is preliminary data.</text>
</comment>
<sequence>MIQTINKTLTQFGEKLNINVQLPTPSKKQLKQTKKINTLISATCMTTGLILNSNILVGLSIISGTSIIVVHLEEKHNMSM</sequence>
<protein>
    <submittedName>
        <fullName evidence="2">Uncharacterized protein</fullName>
    </submittedName>
</protein>
<dbReference type="OrthoDB" id="3010323at2"/>
<evidence type="ECO:0000313" key="2">
    <source>
        <dbReference type="EMBL" id="THB60621.1"/>
    </source>
</evidence>